<keyword evidence="2" id="KW-1185">Reference proteome</keyword>
<proteinExistence type="predicted"/>
<accession>A0A0V1HE82</accession>
<organism evidence="1 2">
    <name type="scientific">Trichinella zimbabwensis</name>
    <dbReference type="NCBI Taxonomy" id="268475"/>
    <lineage>
        <taxon>Eukaryota</taxon>
        <taxon>Metazoa</taxon>
        <taxon>Ecdysozoa</taxon>
        <taxon>Nematoda</taxon>
        <taxon>Enoplea</taxon>
        <taxon>Dorylaimia</taxon>
        <taxon>Trichinellida</taxon>
        <taxon>Trichinellidae</taxon>
        <taxon>Trichinella</taxon>
    </lineage>
</organism>
<gene>
    <name evidence="1" type="ORF">T11_6578</name>
</gene>
<dbReference type="OrthoDB" id="10585743at2759"/>
<comment type="caution">
    <text evidence="1">The sequence shown here is derived from an EMBL/GenBank/DDBJ whole genome shotgun (WGS) entry which is preliminary data.</text>
</comment>
<sequence length="190" mass="21533">MQKYYCISPAQADTSPSNFVVQDLCICFSLARSPNNDASVCSTLQREPVDDDHAKFNRPFIKIKSVVRLTKQKPPSVHLIKRNSEILILASVLELDNWKLCKTVPAFYLMQQADPAGYSVAEKDEHGQPPAEAIATVYRLFEMGKFSNTETTTTTQRRRLQHVNGGKQADVWLNFIFQTTQCNCQRFLTA</sequence>
<evidence type="ECO:0000313" key="2">
    <source>
        <dbReference type="Proteomes" id="UP000055024"/>
    </source>
</evidence>
<name>A0A0V1HE82_9BILA</name>
<evidence type="ECO:0000313" key="1">
    <source>
        <dbReference type="EMBL" id="KRZ08742.1"/>
    </source>
</evidence>
<dbReference type="EMBL" id="JYDP01000082">
    <property type="protein sequence ID" value="KRZ08742.1"/>
    <property type="molecule type" value="Genomic_DNA"/>
</dbReference>
<reference evidence="1 2" key="1">
    <citation type="submission" date="2015-01" db="EMBL/GenBank/DDBJ databases">
        <title>Evolution of Trichinella species and genotypes.</title>
        <authorList>
            <person name="Korhonen P.K."/>
            <person name="Edoardo P."/>
            <person name="Giuseppe L.R."/>
            <person name="Gasser R.B."/>
        </authorList>
    </citation>
    <scope>NUCLEOTIDE SEQUENCE [LARGE SCALE GENOMIC DNA]</scope>
    <source>
        <strain evidence="1">ISS1029</strain>
    </source>
</reference>
<dbReference type="Proteomes" id="UP000055024">
    <property type="component" value="Unassembled WGS sequence"/>
</dbReference>
<dbReference type="AlphaFoldDB" id="A0A0V1HE82"/>
<protein>
    <submittedName>
        <fullName evidence="1">Uncharacterized protein</fullName>
    </submittedName>
</protein>